<evidence type="ECO:0000256" key="6">
    <source>
        <dbReference type="ARBA" id="ARBA00023136"/>
    </source>
</evidence>
<comment type="caution">
    <text evidence="8">The sequence shown here is derived from an EMBL/GenBank/DDBJ whole genome shotgun (WGS) entry which is preliminary data.</text>
</comment>
<dbReference type="EMBL" id="PHNE01000001">
    <property type="protein sequence ID" value="PPE05967.1"/>
    <property type="molecule type" value="Genomic_DNA"/>
</dbReference>
<dbReference type="InterPro" id="IPR027417">
    <property type="entry name" value="P-loop_NTPase"/>
</dbReference>
<sequence length="847" mass="97942">MKFKWWNKIIRNLFLIQLIVFIPLAILVWLLIIAAFNMVMSKETFNILSAINGGNMMVNIGFAFVAILIGLLFDWFAAIFVYLKFWKSSFRQHFDTTDVSTSFLTIDDRQILDNTPKWKTKNADIYDVGSKQPKNVMESFNKSLQFESNKDNPGFLVRNVWDAKTKQLNAVIANDVNAAVNGDTGSGKTASIIMPTIIYNAKLENKPSMVINDPKGELYHKTAKELKNNGYEIKVFNLFDTTKSHSWNPLTSIFDNWQKYLNTQQEIRKVKVGDVNEAKAMIQAHCWTSHCYTHFMLGCSECIEKLVEEQYINQSINWGIGFVQIEDTTKNEATEVYFATDEEMNKWLHQRQRIHKGETFGQISELAAILYTIPDPKSEFFYSAAREFFEGTLQFLLAISTQFPEVVNRSNFNLKSVRKIIANKNKFFEKISNHTSDLEKAAEIIKQLFEVEEDKISNKVINKAKELEDFIELNSLIENDWQTKLADTAQTFYKDPANVENWWKTMTNALQVFDNIELESIICETTIQAKELITKPTVVFLIIPDTKTAYNGLVSLFVGQMYSQLISEASKRSDLRLERKILFILDEFGLMKRVEPLINAFAICRSRNINMLICFQMQSQLLETYGKNNSSSILGNCQLTYFISSQERSDYEKYSKDFGMTTELKRTFSSNDKDTKESTSESLEKVPLLPIEELEQLKKPLVAILLNDKKYISYLLPTWIGENNFIDYLGNKVYDHSPLTVQEQFKNNFLYNEGYDIKLYDPLTKKAKELEKENAATDAVTEMMTDENSNVVRQEILTNSLTDERLENLMNQLIELKKTGEMTPEIRQKIVELNKIILRKRVNMNNN</sequence>
<dbReference type="PANTHER" id="PTHR37937:SF1">
    <property type="entry name" value="CONJUGATIVE TRANSFER: DNA TRANSPORT"/>
    <property type="match status" value="1"/>
</dbReference>
<keyword evidence="5 7" id="KW-1133">Transmembrane helix</keyword>
<dbReference type="InterPro" id="IPR051539">
    <property type="entry name" value="T4SS-coupling_protein"/>
</dbReference>
<evidence type="ECO:0000256" key="3">
    <source>
        <dbReference type="ARBA" id="ARBA00022475"/>
    </source>
</evidence>
<accession>A0A2S5RF98</accession>
<dbReference type="RefSeq" id="WP_028126901.1">
    <property type="nucleotide sequence ID" value="NZ_PHNE01000001.1"/>
</dbReference>
<protein>
    <submittedName>
        <fullName evidence="8">Conjugation protein</fullName>
    </submittedName>
</protein>
<dbReference type="GO" id="GO:0005886">
    <property type="term" value="C:plasma membrane"/>
    <property type="evidence" value="ECO:0007669"/>
    <property type="project" value="UniProtKB-SubCell"/>
</dbReference>
<dbReference type="AlphaFoldDB" id="A0A2S5RF98"/>
<keyword evidence="4 7" id="KW-0812">Transmembrane</keyword>
<reference evidence="8 9" key="1">
    <citation type="submission" date="2017-11" db="EMBL/GenBank/DDBJ databases">
        <title>Genome sequence of Entomoplasma lucivorax PIPN-2 (ATCC 49196).</title>
        <authorList>
            <person name="Lo W.-S."/>
            <person name="Gasparich G.E."/>
            <person name="Kuo C.-H."/>
        </authorList>
    </citation>
    <scope>NUCLEOTIDE SEQUENCE [LARGE SCALE GENOMIC DNA]</scope>
    <source>
        <strain evidence="8 9">PIPN-2</strain>
    </source>
</reference>
<evidence type="ECO:0000313" key="8">
    <source>
        <dbReference type="EMBL" id="PPE05967.1"/>
    </source>
</evidence>
<dbReference type="SUPFAM" id="SSF52540">
    <property type="entry name" value="P-loop containing nucleoside triphosphate hydrolases"/>
    <property type="match status" value="1"/>
</dbReference>
<keyword evidence="9" id="KW-1185">Reference proteome</keyword>
<evidence type="ECO:0000256" key="2">
    <source>
        <dbReference type="ARBA" id="ARBA00008806"/>
    </source>
</evidence>
<evidence type="ECO:0000256" key="1">
    <source>
        <dbReference type="ARBA" id="ARBA00004651"/>
    </source>
</evidence>
<feature type="transmembrane region" description="Helical" evidence="7">
    <location>
        <begin position="56"/>
        <end position="83"/>
    </location>
</feature>
<keyword evidence="6 7" id="KW-0472">Membrane</keyword>
<evidence type="ECO:0000313" key="9">
    <source>
        <dbReference type="Proteomes" id="UP000237865"/>
    </source>
</evidence>
<comment type="subcellular location">
    <subcellularLocation>
        <location evidence="1">Cell membrane</location>
        <topology evidence="1">Multi-pass membrane protein</topology>
    </subcellularLocation>
</comment>
<proteinExistence type="inferred from homology"/>
<evidence type="ECO:0000256" key="7">
    <source>
        <dbReference type="SAM" id="Phobius"/>
    </source>
</evidence>
<dbReference type="Gene3D" id="3.40.50.300">
    <property type="entry name" value="P-loop containing nucleotide triphosphate hydrolases"/>
    <property type="match status" value="2"/>
</dbReference>
<dbReference type="InterPro" id="IPR003688">
    <property type="entry name" value="TraG/VirD4"/>
</dbReference>
<dbReference type="STRING" id="1399797.GCA_000518285_01660"/>
<evidence type="ECO:0000256" key="4">
    <source>
        <dbReference type="ARBA" id="ARBA00022692"/>
    </source>
</evidence>
<comment type="similarity">
    <text evidence="2">Belongs to the VirD4/TraG family.</text>
</comment>
<dbReference type="Proteomes" id="UP000237865">
    <property type="component" value="Unassembled WGS sequence"/>
</dbReference>
<name>A0A2S5RF98_9MOLU</name>
<dbReference type="Pfam" id="PF02534">
    <property type="entry name" value="T4SS-DNA_transf"/>
    <property type="match status" value="1"/>
</dbReference>
<evidence type="ECO:0000256" key="5">
    <source>
        <dbReference type="ARBA" id="ARBA00022989"/>
    </source>
</evidence>
<dbReference type="CDD" id="cd01127">
    <property type="entry name" value="TrwB_TraG_TraD_VirD4"/>
    <property type="match status" value="2"/>
</dbReference>
<keyword evidence="3" id="KW-1003">Cell membrane</keyword>
<gene>
    <name evidence="8" type="ORF">ELUCI_v1c02580</name>
</gene>
<feature type="transmembrane region" description="Helical" evidence="7">
    <location>
        <begin position="12"/>
        <end position="36"/>
    </location>
</feature>
<organism evidence="8 9">
    <name type="scientific">Williamsoniiplasma lucivorax</name>
    <dbReference type="NCBI Taxonomy" id="209274"/>
    <lineage>
        <taxon>Bacteria</taxon>
        <taxon>Bacillati</taxon>
        <taxon>Mycoplasmatota</taxon>
        <taxon>Mollicutes</taxon>
        <taxon>Entomoplasmatales</taxon>
        <taxon>Williamsoniiplasma</taxon>
    </lineage>
</organism>
<dbReference type="PANTHER" id="PTHR37937">
    <property type="entry name" value="CONJUGATIVE TRANSFER: DNA TRANSPORT"/>
    <property type="match status" value="1"/>
</dbReference>